<dbReference type="PROSITE" id="PS51462">
    <property type="entry name" value="NUDIX"/>
    <property type="match status" value="1"/>
</dbReference>
<gene>
    <name evidence="8" type="primary">nudC</name>
    <name evidence="8" type="ORF">VVD49_14245</name>
</gene>
<keyword evidence="3" id="KW-0479">Metal-binding</keyword>
<evidence type="ECO:0000256" key="1">
    <source>
        <dbReference type="ARBA" id="ARBA00001946"/>
    </source>
</evidence>
<evidence type="ECO:0000313" key="9">
    <source>
        <dbReference type="Proteomes" id="UP001331561"/>
    </source>
</evidence>
<name>A0ABU6K629_9RHOO</name>
<dbReference type="GO" id="GO:0016787">
    <property type="term" value="F:hydrolase activity"/>
    <property type="evidence" value="ECO:0007669"/>
    <property type="project" value="UniProtKB-KW"/>
</dbReference>
<dbReference type="InterPro" id="IPR049734">
    <property type="entry name" value="NudC-like_C"/>
</dbReference>
<dbReference type="PANTHER" id="PTHR11383">
    <property type="entry name" value="NUCLEOSIDE DIPHOSPHATE-LINKED MOIETY X MOTIF 13"/>
    <property type="match status" value="1"/>
</dbReference>
<keyword evidence="9" id="KW-1185">Reference proteome</keyword>
<dbReference type="PROSITE" id="PS00893">
    <property type="entry name" value="NUDIX_BOX"/>
    <property type="match status" value="1"/>
</dbReference>
<dbReference type="Gene3D" id="3.90.79.10">
    <property type="entry name" value="Nucleoside Triphosphate Pyrophosphohydrolase"/>
    <property type="match status" value="1"/>
</dbReference>
<dbReference type="InterPro" id="IPR000086">
    <property type="entry name" value="NUDIX_hydrolase_dom"/>
</dbReference>
<comment type="cofactor">
    <cofactor evidence="1">
        <name>Mg(2+)</name>
        <dbReference type="ChEBI" id="CHEBI:18420"/>
    </cofactor>
</comment>
<dbReference type="InterPro" id="IPR015797">
    <property type="entry name" value="NUDIX_hydrolase-like_dom_sf"/>
</dbReference>
<dbReference type="Proteomes" id="UP001331561">
    <property type="component" value="Unassembled WGS sequence"/>
</dbReference>
<keyword evidence="5" id="KW-0460">Magnesium</keyword>
<dbReference type="SUPFAM" id="SSF55811">
    <property type="entry name" value="Nudix"/>
    <property type="match status" value="2"/>
</dbReference>
<sequence length="273" mass="29883">MHATSPLFAPSLDLSVTSHTKTFVFRGNELLIGETDMHLPDQAIVAHLPILDTLVQPLGVFAETPCHCVSVGMDTEAPAGFQFVRLRALLTAEPDTILSLAGRAYQIAEWARTHQFCGVCGTKTQRMAAERCFKCPACSAMAYPRISPAMMVLVTRGNEALLARHAASTNNTFSALAGFVEAGESVEETVHREVMEEVGLRVHKLRYFGSQPWPFPHSLMIAFTAEYLSGEIRLDEHEIAEAGWFPRSGPLPDVPSTISISGHLLRSFFTGLT</sequence>
<feature type="domain" description="Nudix hydrolase" evidence="7">
    <location>
        <begin position="144"/>
        <end position="267"/>
    </location>
</feature>
<proteinExistence type="predicted"/>
<dbReference type="Gene3D" id="3.90.79.20">
    <property type="match status" value="1"/>
</dbReference>
<dbReference type="Pfam" id="PF00293">
    <property type="entry name" value="NUDIX"/>
    <property type="match status" value="1"/>
</dbReference>
<evidence type="ECO:0000256" key="3">
    <source>
        <dbReference type="ARBA" id="ARBA00022723"/>
    </source>
</evidence>
<reference evidence="8 9" key="1">
    <citation type="submission" date="2024-01" db="EMBL/GenBank/DDBJ databases">
        <title>Uliginosibacterium soil sp. nov.</title>
        <authorList>
            <person name="Lv Y."/>
        </authorList>
    </citation>
    <scope>NUCLEOTIDE SEQUENCE [LARGE SCALE GENOMIC DNA]</scope>
    <source>
        <strain evidence="8 9">H3</strain>
    </source>
</reference>
<evidence type="ECO:0000256" key="4">
    <source>
        <dbReference type="ARBA" id="ARBA00022801"/>
    </source>
</evidence>
<dbReference type="EC" id="3.6.1.22" evidence="2"/>
<evidence type="ECO:0000256" key="2">
    <source>
        <dbReference type="ARBA" id="ARBA00012381"/>
    </source>
</evidence>
<dbReference type="CDD" id="cd03429">
    <property type="entry name" value="NUDIX_NADH_pyrophosphatase_Nudt13"/>
    <property type="match status" value="1"/>
</dbReference>
<evidence type="ECO:0000313" key="8">
    <source>
        <dbReference type="EMBL" id="MEC5386891.1"/>
    </source>
</evidence>
<evidence type="ECO:0000256" key="6">
    <source>
        <dbReference type="ARBA" id="ARBA00023027"/>
    </source>
</evidence>
<keyword evidence="6" id="KW-0520">NAD</keyword>
<evidence type="ECO:0000256" key="5">
    <source>
        <dbReference type="ARBA" id="ARBA00022842"/>
    </source>
</evidence>
<dbReference type="Pfam" id="PF09297">
    <property type="entry name" value="Zn_ribbon_NUD"/>
    <property type="match status" value="1"/>
</dbReference>
<dbReference type="NCBIfam" id="NF001299">
    <property type="entry name" value="PRK00241.1"/>
    <property type="match status" value="1"/>
</dbReference>
<comment type="caution">
    <text evidence="8">The sequence shown here is derived from an EMBL/GenBank/DDBJ whole genome shotgun (WGS) entry which is preliminary data.</text>
</comment>
<dbReference type="InterPro" id="IPR015376">
    <property type="entry name" value="Znr_NADH_PPase"/>
</dbReference>
<accession>A0ABU6K629</accession>
<dbReference type="InterPro" id="IPR020084">
    <property type="entry name" value="NUDIX_hydrolase_CS"/>
</dbReference>
<evidence type="ECO:0000259" key="7">
    <source>
        <dbReference type="PROSITE" id="PS51462"/>
    </source>
</evidence>
<organism evidence="8 9">
    <name type="scientific">Uliginosibacterium silvisoli</name>
    <dbReference type="NCBI Taxonomy" id="3114758"/>
    <lineage>
        <taxon>Bacteria</taxon>
        <taxon>Pseudomonadati</taxon>
        <taxon>Pseudomonadota</taxon>
        <taxon>Betaproteobacteria</taxon>
        <taxon>Rhodocyclales</taxon>
        <taxon>Zoogloeaceae</taxon>
        <taxon>Uliginosibacterium</taxon>
    </lineage>
</organism>
<dbReference type="RefSeq" id="WP_327599847.1">
    <property type="nucleotide sequence ID" value="NZ_JAYXHS010000002.1"/>
</dbReference>
<protein>
    <recommendedName>
        <fullName evidence="2">NAD(+) diphosphatase</fullName>
        <ecNumber evidence="2">3.6.1.22</ecNumber>
    </recommendedName>
</protein>
<dbReference type="EMBL" id="JAYXHS010000002">
    <property type="protein sequence ID" value="MEC5386891.1"/>
    <property type="molecule type" value="Genomic_DNA"/>
</dbReference>
<dbReference type="InterPro" id="IPR015375">
    <property type="entry name" value="NADH_PPase-like_N"/>
</dbReference>
<dbReference type="Pfam" id="PF09296">
    <property type="entry name" value="NUDIX-like"/>
    <property type="match status" value="1"/>
</dbReference>
<dbReference type="PANTHER" id="PTHR11383:SF3">
    <property type="entry name" value="NAD(P)H PYROPHOSPHATASE NUDT13, MITOCHONDRIAL"/>
    <property type="match status" value="1"/>
</dbReference>
<keyword evidence="4 8" id="KW-0378">Hydrolase</keyword>